<dbReference type="RefSeq" id="WP_146953214.1">
    <property type="nucleotide sequence ID" value="NZ_BAABBJ010000007.1"/>
</dbReference>
<dbReference type="AlphaFoldDB" id="A0A512PE65"/>
<dbReference type="SUPFAM" id="SSF141694">
    <property type="entry name" value="AF2212/PG0164-like"/>
    <property type="match status" value="1"/>
</dbReference>
<comment type="caution">
    <text evidence="1">The sequence shown here is derived from an EMBL/GenBank/DDBJ whole genome shotgun (WGS) entry which is preliminary data.</text>
</comment>
<dbReference type="Proteomes" id="UP000321798">
    <property type="component" value="Unassembled WGS sequence"/>
</dbReference>
<evidence type="ECO:0000313" key="1">
    <source>
        <dbReference type="EMBL" id="GEP69466.1"/>
    </source>
</evidence>
<dbReference type="InterPro" id="IPR015018">
    <property type="entry name" value="DUF1905"/>
</dbReference>
<evidence type="ECO:0000313" key="2">
    <source>
        <dbReference type="Proteomes" id="UP000321798"/>
    </source>
</evidence>
<dbReference type="Pfam" id="PF08922">
    <property type="entry name" value="DUF1905"/>
    <property type="match status" value="1"/>
</dbReference>
<protein>
    <recommendedName>
        <fullName evidence="3">DUF1905 domain-containing protein</fullName>
    </recommendedName>
</protein>
<accession>A0A512PE65</accession>
<dbReference type="OrthoDB" id="9808666at2"/>
<gene>
    <name evidence="1" type="ORF">CSO01_21810</name>
</gene>
<organism evidence="1 2">
    <name type="scientific">Cellulomonas soli</name>
    <dbReference type="NCBI Taxonomy" id="931535"/>
    <lineage>
        <taxon>Bacteria</taxon>
        <taxon>Bacillati</taxon>
        <taxon>Actinomycetota</taxon>
        <taxon>Actinomycetes</taxon>
        <taxon>Micrococcales</taxon>
        <taxon>Cellulomonadaceae</taxon>
        <taxon>Cellulomonas</taxon>
    </lineage>
</organism>
<dbReference type="EMBL" id="BKAL01000007">
    <property type="protein sequence ID" value="GEP69466.1"/>
    <property type="molecule type" value="Genomic_DNA"/>
</dbReference>
<evidence type="ECO:0008006" key="3">
    <source>
        <dbReference type="Google" id="ProtNLM"/>
    </source>
</evidence>
<sequence>MSYEFESPLTPWQDDRPDSWVFVHLPHELSDEIADIAAPVERGFGSVRVEATLGTSTWRTSLFPDSHRKTYSLPVKRTVRQAEGVGTGDVVRVRVRLLDAPQA</sequence>
<proteinExistence type="predicted"/>
<reference evidence="1 2" key="1">
    <citation type="submission" date="2019-07" db="EMBL/GenBank/DDBJ databases">
        <title>Whole genome shotgun sequence of Cellulomonas soli NBRC 109434.</title>
        <authorList>
            <person name="Hosoyama A."/>
            <person name="Uohara A."/>
            <person name="Ohji S."/>
            <person name="Ichikawa N."/>
        </authorList>
    </citation>
    <scope>NUCLEOTIDE SEQUENCE [LARGE SCALE GENOMIC DNA]</scope>
    <source>
        <strain evidence="1 2">NBRC 109434</strain>
    </source>
</reference>
<dbReference type="InterPro" id="IPR037079">
    <property type="entry name" value="AF2212/PG0164-like_sf"/>
</dbReference>
<dbReference type="Gene3D" id="2.40.30.100">
    <property type="entry name" value="AF2212/PG0164-like"/>
    <property type="match status" value="1"/>
</dbReference>
<keyword evidence="2" id="KW-1185">Reference proteome</keyword>
<name>A0A512PE65_9CELL</name>